<name>A0A7X3C2W6_9LACO</name>
<evidence type="ECO:0000256" key="1">
    <source>
        <dbReference type="ARBA" id="ARBA00022737"/>
    </source>
</evidence>
<dbReference type="EMBL" id="WNJO01000004">
    <property type="protein sequence ID" value="MTV81991.1"/>
    <property type="molecule type" value="Genomic_DNA"/>
</dbReference>
<feature type="domain" description="MucBP" evidence="3">
    <location>
        <begin position="153"/>
        <end position="204"/>
    </location>
</feature>
<dbReference type="Proteomes" id="UP000466388">
    <property type="component" value="Unassembled WGS sequence"/>
</dbReference>
<evidence type="ECO:0000313" key="4">
    <source>
        <dbReference type="EMBL" id="MTV81991.1"/>
    </source>
</evidence>
<reference evidence="4 5" key="1">
    <citation type="submission" date="2019-11" db="EMBL/GenBank/DDBJ databases">
        <title>Lactobacillus sp. nov. CRM56-3, isolated from fermented tea leaves.</title>
        <authorList>
            <person name="Phuengjayaem S."/>
            <person name="Tanasupawat S."/>
        </authorList>
    </citation>
    <scope>NUCLEOTIDE SEQUENCE [LARGE SCALE GENOMIC DNA]</scope>
    <source>
        <strain evidence="4 5">CRM56-3</strain>
    </source>
</reference>
<keyword evidence="1" id="KW-0677">Repeat</keyword>
<feature type="compositionally biased region" description="Basic and acidic residues" evidence="2">
    <location>
        <begin position="32"/>
        <end position="48"/>
    </location>
</feature>
<organism evidence="4 5">
    <name type="scientific">Secundilactobacillus folii</name>
    <dbReference type="NCBI Taxonomy" id="2678357"/>
    <lineage>
        <taxon>Bacteria</taxon>
        <taxon>Bacillati</taxon>
        <taxon>Bacillota</taxon>
        <taxon>Bacilli</taxon>
        <taxon>Lactobacillales</taxon>
        <taxon>Lactobacillaceae</taxon>
        <taxon>Secundilactobacillus</taxon>
    </lineage>
</organism>
<feature type="region of interest" description="Disordered" evidence="2">
    <location>
        <begin position="15"/>
        <end position="70"/>
    </location>
</feature>
<dbReference type="Pfam" id="PF06458">
    <property type="entry name" value="MucBP"/>
    <property type="match status" value="2"/>
</dbReference>
<protein>
    <recommendedName>
        <fullName evidence="3">MucBP domain-containing protein</fullName>
    </recommendedName>
</protein>
<sequence length="367" mass="41708">MSIWDRLRAFLTRSPLTTKRQDRQHFTQSADRFPRHPQDTKQAPKKETITTPKTQTTKTPVKPNGSAPASAEQPSAVMLVLYLDEQNNQLAKPQWLNGKVNQPIHFKPHHIENYQLFHVIGFTRRFTSPYRIMTLQFTKKIGHPVIMYPTDYDTGEMLSAPIIQTGPLNEPFAFSQPDIDGFHMLKASRPLSGHFTEDSQSIIVMLRRNDWTSVQRINLFIRLLEDVTILDLPEGHSLHFEFPKNSVWRAFIRVNTAHGETWFNLGGPQWIDGKQVVATDRPAPKQLAPQTTVVFNPLSKTGVIDFVAGHSVHTYQQPNGPAVKMVADGTSITITGTFTDSNQIKWYRLGDQTAIRAQYVRLSATDE</sequence>
<dbReference type="RefSeq" id="WP_155431257.1">
    <property type="nucleotide sequence ID" value="NZ_WNJO01000004.1"/>
</dbReference>
<keyword evidence="5" id="KW-1185">Reference proteome</keyword>
<proteinExistence type="predicted"/>
<comment type="caution">
    <text evidence="4">The sequence shown here is derived from an EMBL/GenBank/DDBJ whole genome shotgun (WGS) entry which is preliminary data.</text>
</comment>
<dbReference type="InterPro" id="IPR009459">
    <property type="entry name" value="MucBP_dom"/>
</dbReference>
<evidence type="ECO:0000256" key="2">
    <source>
        <dbReference type="SAM" id="MobiDB-lite"/>
    </source>
</evidence>
<accession>A0A7X3C2W6</accession>
<dbReference type="Gene3D" id="3.10.20.320">
    <property type="entry name" value="Putative peptidoglycan bound protein (lpxtg motif)"/>
    <property type="match status" value="1"/>
</dbReference>
<gene>
    <name evidence="4" type="ORF">GM612_04915</name>
</gene>
<feature type="domain" description="MucBP" evidence="3">
    <location>
        <begin position="80"/>
        <end position="119"/>
    </location>
</feature>
<feature type="compositionally biased region" description="Low complexity" evidence="2">
    <location>
        <begin position="49"/>
        <end position="63"/>
    </location>
</feature>
<evidence type="ECO:0000259" key="3">
    <source>
        <dbReference type="Pfam" id="PF06458"/>
    </source>
</evidence>
<dbReference type="AlphaFoldDB" id="A0A7X3C2W6"/>
<evidence type="ECO:0000313" key="5">
    <source>
        <dbReference type="Proteomes" id="UP000466388"/>
    </source>
</evidence>